<keyword evidence="2" id="KW-1185">Reference proteome</keyword>
<accession>A0A326U4Y6</accession>
<evidence type="ECO:0000313" key="1">
    <source>
        <dbReference type="EMBL" id="PZW28358.1"/>
    </source>
</evidence>
<reference evidence="1 2" key="1">
    <citation type="submission" date="2018-06" db="EMBL/GenBank/DDBJ databases">
        <title>Genomic Encyclopedia of Archaeal and Bacterial Type Strains, Phase II (KMG-II): from individual species to whole genera.</title>
        <authorList>
            <person name="Goeker M."/>
        </authorList>
    </citation>
    <scope>NUCLEOTIDE SEQUENCE [LARGE SCALE GENOMIC DNA]</scope>
    <source>
        <strain evidence="1 2">ATCC BAA-1881</strain>
    </source>
</reference>
<organism evidence="1 2">
    <name type="scientific">Thermosporothrix hazakensis</name>
    <dbReference type="NCBI Taxonomy" id="644383"/>
    <lineage>
        <taxon>Bacteria</taxon>
        <taxon>Bacillati</taxon>
        <taxon>Chloroflexota</taxon>
        <taxon>Ktedonobacteria</taxon>
        <taxon>Ktedonobacterales</taxon>
        <taxon>Thermosporotrichaceae</taxon>
        <taxon>Thermosporothrix</taxon>
    </lineage>
</organism>
<evidence type="ECO:0000313" key="2">
    <source>
        <dbReference type="Proteomes" id="UP000248806"/>
    </source>
</evidence>
<protein>
    <submittedName>
        <fullName evidence="1">DNA replication protein DnaC</fullName>
    </submittedName>
</protein>
<comment type="caution">
    <text evidence="1">The sequence shown here is derived from an EMBL/GenBank/DDBJ whole genome shotgun (WGS) entry which is preliminary data.</text>
</comment>
<gene>
    <name evidence="1" type="ORF">EI42_03112</name>
</gene>
<sequence>MQGQQGAAEERCAQFRGTGFVRREVPFGHPQFGKALPCVCTRKAQRQRKAALLRELSRLDTLPRYRQATFEHFEVSVPGVAEAYTAALAFAEQPSE</sequence>
<dbReference type="EMBL" id="QKUF01000010">
    <property type="protein sequence ID" value="PZW28358.1"/>
    <property type="molecule type" value="Genomic_DNA"/>
</dbReference>
<proteinExistence type="predicted"/>
<dbReference type="AlphaFoldDB" id="A0A326U4Y6"/>
<name>A0A326U4Y6_THEHA</name>
<dbReference type="Proteomes" id="UP000248806">
    <property type="component" value="Unassembled WGS sequence"/>
</dbReference>